<gene>
    <name evidence="1" type="ORF">AVEN_258127_1</name>
</gene>
<comment type="caution">
    <text evidence="1">The sequence shown here is derived from an EMBL/GenBank/DDBJ whole genome shotgun (WGS) entry which is preliminary data.</text>
</comment>
<dbReference type="EMBL" id="BGPR01113097">
    <property type="protein sequence ID" value="GBM97053.1"/>
    <property type="molecule type" value="Genomic_DNA"/>
</dbReference>
<feature type="non-terminal residue" evidence="1">
    <location>
        <position position="41"/>
    </location>
</feature>
<dbReference type="AlphaFoldDB" id="A0A4Y2K2Y7"/>
<keyword evidence="2" id="KW-1185">Reference proteome</keyword>
<sequence length="41" mass="4779">MVDEQLECEDIELEVVEVVVLNCSSAEWEPKQRGTWRGPFK</sequence>
<name>A0A4Y2K2Y7_ARAVE</name>
<dbReference type="Proteomes" id="UP000499080">
    <property type="component" value="Unassembled WGS sequence"/>
</dbReference>
<reference evidence="1 2" key="1">
    <citation type="journal article" date="2019" name="Sci. Rep.">
        <title>Orb-weaving spider Araneus ventricosus genome elucidates the spidroin gene catalogue.</title>
        <authorList>
            <person name="Kono N."/>
            <person name="Nakamura H."/>
            <person name="Ohtoshi R."/>
            <person name="Moran D.A.P."/>
            <person name="Shinohara A."/>
            <person name="Yoshida Y."/>
            <person name="Fujiwara M."/>
            <person name="Mori M."/>
            <person name="Tomita M."/>
            <person name="Arakawa K."/>
        </authorList>
    </citation>
    <scope>NUCLEOTIDE SEQUENCE [LARGE SCALE GENOMIC DNA]</scope>
</reference>
<proteinExistence type="predicted"/>
<protein>
    <submittedName>
        <fullName evidence="1">Uncharacterized protein</fullName>
    </submittedName>
</protein>
<evidence type="ECO:0000313" key="2">
    <source>
        <dbReference type="Proteomes" id="UP000499080"/>
    </source>
</evidence>
<accession>A0A4Y2K2Y7</accession>
<evidence type="ECO:0000313" key="1">
    <source>
        <dbReference type="EMBL" id="GBM97053.1"/>
    </source>
</evidence>
<organism evidence="1 2">
    <name type="scientific">Araneus ventricosus</name>
    <name type="common">Orbweaver spider</name>
    <name type="synonym">Epeira ventricosa</name>
    <dbReference type="NCBI Taxonomy" id="182803"/>
    <lineage>
        <taxon>Eukaryota</taxon>
        <taxon>Metazoa</taxon>
        <taxon>Ecdysozoa</taxon>
        <taxon>Arthropoda</taxon>
        <taxon>Chelicerata</taxon>
        <taxon>Arachnida</taxon>
        <taxon>Araneae</taxon>
        <taxon>Araneomorphae</taxon>
        <taxon>Entelegynae</taxon>
        <taxon>Araneoidea</taxon>
        <taxon>Araneidae</taxon>
        <taxon>Araneus</taxon>
    </lineage>
</organism>